<dbReference type="EMBL" id="JAUTXU010000113">
    <property type="protein sequence ID" value="KAK3707168.1"/>
    <property type="molecule type" value="Genomic_DNA"/>
</dbReference>
<gene>
    <name evidence="1" type="ORF">LTR37_012337</name>
</gene>
<evidence type="ECO:0000313" key="2">
    <source>
        <dbReference type="Proteomes" id="UP001281147"/>
    </source>
</evidence>
<reference evidence="1" key="1">
    <citation type="submission" date="2023-07" db="EMBL/GenBank/DDBJ databases">
        <title>Black Yeasts Isolated from many extreme environments.</title>
        <authorList>
            <person name="Coleine C."/>
            <person name="Stajich J.E."/>
            <person name="Selbmann L."/>
        </authorList>
    </citation>
    <scope>NUCLEOTIDE SEQUENCE</scope>
    <source>
        <strain evidence="1">CCFEE 5714</strain>
    </source>
</reference>
<keyword evidence="2" id="KW-1185">Reference proteome</keyword>
<dbReference type="Proteomes" id="UP001281147">
    <property type="component" value="Unassembled WGS sequence"/>
</dbReference>
<name>A0ACC3MZQ1_9PEZI</name>
<proteinExistence type="predicted"/>
<protein>
    <submittedName>
        <fullName evidence="1">Uncharacterized protein</fullName>
    </submittedName>
</protein>
<organism evidence="1 2">
    <name type="scientific">Vermiconidia calcicola</name>
    <dbReference type="NCBI Taxonomy" id="1690605"/>
    <lineage>
        <taxon>Eukaryota</taxon>
        <taxon>Fungi</taxon>
        <taxon>Dikarya</taxon>
        <taxon>Ascomycota</taxon>
        <taxon>Pezizomycotina</taxon>
        <taxon>Dothideomycetes</taxon>
        <taxon>Dothideomycetidae</taxon>
        <taxon>Mycosphaerellales</taxon>
        <taxon>Extremaceae</taxon>
        <taxon>Vermiconidia</taxon>
    </lineage>
</organism>
<sequence length="121" mass="12985">MSLYILAWTPATAAAQGQDSDEVLYIGRLDINTAPVHGPQPTSSSHPTVNDPNEGSKKTSSISGKANEQKESSEKISSPDLAYPSEGRYEKATTMEEDHGVTISSPNWATSSEEEDDKSDV</sequence>
<accession>A0ACC3MZQ1</accession>
<comment type="caution">
    <text evidence="1">The sequence shown here is derived from an EMBL/GenBank/DDBJ whole genome shotgun (WGS) entry which is preliminary data.</text>
</comment>
<evidence type="ECO:0000313" key="1">
    <source>
        <dbReference type="EMBL" id="KAK3707168.1"/>
    </source>
</evidence>